<proteinExistence type="predicted"/>
<name>A0A060NJC4_9BURK</name>
<protein>
    <submittedName>
        <fullName evidence="1">Uncharacterized protein encoded in hypervariable junctions of pilus gene clusters</fullName>
    </submittedName>
</protein>
<dbReference type="GO" id="GO:0006355">
    <property type="term" value="P:regulation of DNA-templated transcription"/>
    <property type="evidence" value="ECO:0007669"/>
    <property type="project" value="InterPro"/>
</dbReference>
<dbReference type="OrthoDB" id="5297106at2"/>
<sequence>MINSMTYKGYTASMVFDAEDKIIVGRVLDIDDIISFHGESVTEFESNFRAAIEDYLAASKELGSAAERPASGKIMLRIAPEVHAAALKAAARSGTSLNKWAEGALVQATRKPSVRAAARSEA</sequence>
<dbReference type="RefSeq" id="WP_045532223.1">
    <property type="nucleotide sequence ID" value="NZ_AP014568.1"/>
</dbReference>
<dbReference type="KEGG" id="cbaa:SRAA_1783"/>
<dbReference type="EMBL" id="AP014568">
    <property type="protein sequence ID" value="BAO81637.1"/>
    <property type="molecule type" value="Genomic_DNA"/>
</dbReference>
<reference evidence="1 2" key="1">
    <citation type="journal article" date="2014" name="Nat. Commun.">
        <title>Physiological and genomic features of highly alkaliphilic hydrogen-utilizing Betaproteobacteria from a continental serpentinizing site.</title>
        <authorList>
            <person name="Suzuki S."/>
            <person name="Kuenen J.G."/>
            <person name="Schipper K."/>
            <person name="van der Velde S."/>
            <person name="Ishii S."/>
            <person name="Wu A."/>
            <person name="Sorokin D.Y."/>
            <person name="Tenney A."/>
            <person name="Meng X.Y."/>
            <person name="Morrill P.L."/>
            <person name="Kamagata Y."/>
            <person name="Muyzer G."/>
            <person name="Nealson K.H."/>
        </authorList>
    </citation>
    <scope>NUCLEOTIDE SEQUENCE [LARGE SCALE GENOMIC DNA]</scope>
    <source>
        <strain evidence="1 2">A1</strain>
    </source>
</reference>
<dbReference type="Proteomes" id="UP000067461">
    <property type="component" value="Chromosome"/>
</dbReference>
<gene>
    <name evidence="1" type="ORF">SRAA_1783</name>
</gene>
<dbReference type="AlphaFoldDB" id="A0A060NJC4"/>
<dbReference type="InterPro" id="IPR008651">
    <property type="entry name" value="Uncharacterised_HicB"/>
</dbReference>
<evidence type="ECO:0000313" key="2">
    <source>
        <dbReference type="Proteomes" id="UP000067461"/>
    </source>
</evidence>
<dbReference type="SUPFAM" id="SSF47598">
    <property type="entry name" value="Ribbon-helix-helix"/>
    <property type="match status" value="1"/>
</dbReference>
<keyword evidence="2" id="KW-1185">Reference proteome</keyword>
<evidence type="ECO:0000313" key="1">
    <source>
        <dbReference type="EMBL" id="BAO81637.1"/>
    </source>
</evidence>
<dbReference type="HOGENOM" id="CLU_134927_1_0_4"/>
<dbReference type="SUPFAM" id="SSF143100">
    <property type="entry name" value="TTHA1013/TTHA0281-like"/>
    <property type="match status" value="1"/>
</dbReference>
<dbReference type="InterPro" id="IPR035069">
    <property type="entry name" value="TTHA1013/TTHA0281-like"/>
</dbReference>
<dbReference type="InterPro" id="IPR010985">
    <property type="entry name" value="Ribbon_hlx_hlx"/>
</dbReference>
<dbReference type="Pfam" id="PF05534">
    <property type="entry name" value="HicB"/>
    <property type="match status" value="1"/>
</dbReference>
<accession>A0A060NJC4</accession>
<organism evidence="1 2">
    <name type="scientific">Serpentinimonas raichei</name>
    <dbReference type="NCBI Taxonomy" id="1458425"/>
    <lineage>
        <taxon>Bacteria</taxon>
        <taxon>Pseudomonadati</taxon>
        <taxon>Pseudomonadota</taxon>
        <taxon>Betaproteobacteria</taxon>
        <taxon>Burkholderiales</taxon>
        <taxon>Comamonadaceae</taxon>
        <taxon>Serpentinimonas</taxon>
    </lineage>
</organism>